<dbReference type="AlphaFoldDB" id="A0A0B8P7R9"/>
<reference evidence="2 3" key="2">
    <citation type="submission" date="2015-01" db="EMBL/GenBank/DDBJ databases">
        <authorList>
            <consortium name="NBRP consortium"/>
            <person name="Sawabe T."/>
            <person name="Meirelles P."/>
            <person name="Feng G."/>
            <person name="Sayaka M."/>
            <person name="Hattori M."/>
            <person name="Ohkuma M."/>
        </authorList>
    </citation>
    <scope>NUCLEOTIDE SEQUENCE [LARGE SCALE GENOMIC DNA]</scope>
    <source>
        <strain evidence="2 3">JCM19232</strain>
    </source>
</reference>
<sequence length="58" mass="6671">MKPHKLVRYFARLDEYQVGVEHAVLLEEIANHLYTTTRYARTLLGDMKSQAGSIGHLK</sequence>
<dbReference type="Pfam" id="PF12793">
    <property type="entry name" value="SgrR_N"/>
    <property type="match status" value="1"/>
</dbReference>
<accession>A0A0B8P7R9</accession>
<protein>
    <recommendedName>
        <fullName evidence="1">Transcriptional regulator SgrR N-terminal HTH domain-containing protein</fullName>
    </recommendedName>
</protein>
<evidence type="ECO:0000259" key="1">
    <source>
        <dbReference type="Pfam" id="PF12793"/>
    </source>
</evidence>
<reference evidence="2 3" key="1">
    <citation type="submission" date="2015-01" db="EMBL/GenBank/DDBJ databases">
        <title>Vibrio sp. C5 JCM 19232 whole genome shotgun sequence.</title>
        <authorList>
            <person name="Sawabe T."/>
            <person name="Meirelles P."/>
            <person name="Feng G."/>
            <person name="Sayaka M."/>
            <person name="Hattori M."/>
            <person name="Ohkuma M."/>
        </authorList>
    </citation>
    <scope>NUCLEOTIDE SEQUENCE [LARGE SCALE GENOMIC DNA]</scope>
    <source>
        <strain evidence="2 3">JCM19232</strain>
    </source>
</reference>
<dbReference type="EMBL" id="BBSA01000007">
    <property type="protein sequence ID" value="GAM62880.1"/>
    <property type="molecule type" value="Genomic_DNA"/>
</dbReference>
<dbReference type="InterPro" id="IPR025370">
    <property type="entry name" value="SgrR_HTH_N"/>
</dbReference>
<evidence type="ECO:0000313" key="3">
    <source>
        <dbReference type="Proteomes" id="UP000031670"/>
    </source>
</evidence>
<gene>
    <name evidence="2" type="ORF">JCM19232_4557</name>
</gene>
<name>A0A0B8P7R9_9VIBR</name>
<organism evidence="2 3">
    <name type="scientific">Vibrio ishigakensis</name>
    <dbReference type="NCBI Taxonomy" id="1481914"/>
    <lineage>
        <taxon>Bacteria</taxon>
        <taxon>Pseudomonadati</taxon>
        <taxon>Pseudomonadota</taxon>
        <taxon>Gammaproteobacteria</taxon>
        <taxon>Vibrionales</taxon>
        <taxon>Vibrionaceae</taxon>
        <taxon>Vibrio</taxon>
    </lineage>
</organism>
<comment type="caution">
    <text evidence="2">The sequence shown here is derived from an EMBL/GenBank/DDBJ whole genome shotgun (WGS) entry which is preliminary data.</text>
</comment>
<feature type="domain" description="Transcriptional regulator SgrR N-terminal HTH" evidence="1">
    <location>
        <begin position="5"/>
        <end position="50"/>
    </location>
</feature>
<proteinExistence type="predicted"/>
<evidence type="ECO:0000313" key="2">
    <source>
        <dbReference type="EMBL" id="GAM62880.1"/>
    </source>
</evidence>
<dbReference type="Proteomes" id="UP000031670">
    <property type="component" value="Unassembled WGS sequence"/>
</dbReference>